<feature type="region of interest" description="Disordered" evidence="1">
    <location>
        <begin position="47"/>
        <end position="84"/>
    </location>
</feature>
<reference evidence="3" key="1">
    <citation type="journal article" date="2023" name="Genome Biol. Evol.">
        <title>First Whole Genome Sequence and Flow Cytometry Genome Size Data for the Lichen-Forming Fungus Ramalina farinacea (Ascomycota).</title>
        <authorList>
            <person name="Llewellyn T."/>
            <person name="Mian S."/>
            <person name="Hill R."/>
            <person name="Leitch I.J."/>
            <person name="Gaya E."/>
        </authorList>
    </citation>
    <scope>NUCLEOTIDE SEQUENCE</scope>
    <source>
        <strain evidence="3">LIQ254RAFAR</strain>
    </source>
</reference>
<gene>
    <name evidence="3" type="ORF">OHK93_005052</name>
</gene>
<comment type="caution">
    <text evidence="3">The sequence shown here is derived from an EMBL/GenBank/DDBJ whole genome shotgun (WGS) entry which is preliminary data.</text>
</comment>
<protein>
    <recommendedName>
        <fullName evidence="5">C1q domain-containing protein</fullName>
    </recommendedName>
</protein>
<keyword evidence="4" id="KW-1185">Reference proteome</keyword>
<dbReference type="EMBL" id="JAPUFD010000025">
    <property type="protein sequence ID" value="MDI1493264.1"/>
    <property type="molecule type" value="Genomic_DNA"/>
</dbReference>
<dbReference type="AlphaFoldDB" id="A0AA43QX96"/>
<organism evidence="3 4">
    <name type="scientific">Ramalina farinacea</name>
    <dbReference type="NCBI Taxonomy" id="258253"/>
    <lineage>
        <taxon>Eukaryota</taxon>
        <taxon>Fungi</taxon>
        <taxon>Dikarya</taxon>
        <taxon>Ascomycota</taxon>
        <taxon>Pezizomycotina</taxon>
        <taxon>Lecanoromycetes</taxon>
        <taxon>OSLEUM clade</taxon>
        <taxon>Lecanoromycetidae</taxon>
        <taxon>Lecanorales</taxon>
        <taxon>Lecanorineae</taxon>
        <taxon>Ramalinaceae</taxon>
        <taxon>Ramalina</taxon>
    </lineage>
</organism>
<evidence type="ECO:0000313" key="3">
    <source>
        <dbReference type="EMBL" id="MDI1493264.1"/>
    </source>
</evidence>
<evidence type="ECO:0000313" key="4">
    <source>
        <dbReference type="Proteomes" id="UP001161017"/>
    </source>
</evidence>
<keyword evidence="2" id="KW-0732">Signal</keyword>
<evidence type="ECO:0000256" key="2">
    <source>
        <dbReference type="SAM" id="SignalP"/>
    </source>
</evidence>
<dbReference type="Proteomes" id="UP001161017">
    <property type="component" value="Unassembled WGS sequence"/>
</dbReference>
<name>A0AA43QX96_9LECA</name>
<sequence length="231" mass="25098">MQFSSDKLYMCILVVRLATSAPLAPQTGTQIPPLPFPADEDISSCHLTPTIKSPTQPWHGASLDPTDDRDTYSPGARLTNQTLPPPLFSHTAPIGVTRKRNENNQITEASNTTTTAVICTTIAAFTFTDLHIYPPLGNRQTVPSLTLNPGRYVLSFTNNYRVVLIGVKTVLGGHGIISMYDVDYVVSGTVAFSLGRTSEVSFIFCWGVMQEQHGGVWWASGEVALFRIGPG</sequence>
<proteinExistence type="predicted"/>
<evidence type="ECO:0000256" key="1">
    <source>
        <dbReference type="SAM" id="MobiDB-lite"/>
    </source>
</evidence>
<accession>A0AA43QX96</accession>
<feature type="chain" id="PRO_5041200368" description="C1q domain-containing protein" evidence="2">
    <location>
        <begin position="21"/>
        <end position="231"/>
    </location>
</feature>
<evidence type="ECO:0008006" key="5">
    <source>
        <dbReference type="Google" id="ProtNLM"/>
    </source>
</evidence>
<feature type="compositionally biased region" description="Polar residues" evidence="1">
    <location>
        <begin position="47"/>
        <end position="56"/>
    </location>
</feature>
<feature type="signal peptide" evidence="2">
    <location>
        <begin position="1"/>
        <end position="20"/>
    </location>
</feature>